<feature type="compositionally biased region" description="Basic and acidic residues" evidence="1">
    <location>
        <begin position="120"/>
        <end position="133"/>
    </location>
</feature>
<protein>
    <submittedName>
        <fullName evidence="2">Uncharacterized protein</fullName>
    </submittedName>
</protein>
<organism evidence="2">
    <name type="scientific">Marseillevirus LCMAC103</name>
    <dbReference type="NCBI Taxonomy" id="2506604"/>
    <lineage>
        <taxon>Viruses</taxon>
        <taxon>Varidnaviria</taxon>
        <taxon>Bamfordvirae</taxon>
        <taxon>Nucleocytoviricota</taxon>
        <taxon>Megaviricetes</taxon>
        <taxon>Pimascovirales</taxon>
        <taxon>Pimascovirales incertae sedis</taxon>
        <taxon>Marseilleviridae</taxon>
    </lineage>
</organism>
<accession>A0A481YV82</accession>
<proteinExistence type="predicted"/>
<sequence length="257" mass="28363">MANLIPYALFTFYAIAHAVETRAEENYAMCVYPGGTRANYTQRELAWVEDPSWIFAKLGYGPTVPDVAPDDDTVVCTFVDGEGTAGTVGHEYGALQLEEIDRARGGRPPQVELKANKPNGFDRREHSLARPRDKVKSQTFQLGGFTCRPVFITEKVDGSTSDSYHKQIYVRVTSDNLVSVSLSGGKPEEPQSPSSQTMPMTKFAEYMTYWPNLVICNLEDAQIEFTVEYANAAPTLWTSPAAFLATVLLVAQFVALA</sequence>
<evidence type="ECO:0000256" key="1">
    <source>
        <dbReference type="SAM" id="MobiDB-lite"/>
    </source>
</evidence>
<dbReference type="EMBL" id="MK500336">
    <property type="protein sequence ID" value="QBK86811.1"/>
    <property type="molecule type" value="Genomic_DNA"/>
</dbReference>
<gene>
    <name evidence="2" type="ORF">LCMAC103_01440</name>
</gene>
<evidence type="ECO:0000313" key="2">
    <source>
        <dbReference type="EMBL" id="QBK86811.1"/>
    </source>
</evidence>
<reference evidence="2" key="1">
    <citation type="journal article" date="2019" name="MBio">
        <title>Virus Genomes from Deep Sea Sediments Expand the Ocean Megavirome and Support Independent Origins of Viral Gigantism.</title>
        <authorList>
            <person name="Backstrom D."/>
            <person name="Yutin N."/>
            <person name="Jorgensen S.L."/>
            <person name="Dharamshi J."/>
            <person name="Homa F."/>
            <person name="Zaremba-Niedwiedzka K."/>
            <person name="Spang A."/>
            <person name="Wolf Y.I."/>
            <person name="Koonin E.V."/>
            <person name="Ettema T.J."/>
        </authorList>
    </citation>
    <scope>NUCLEOTIDE SEQUENCE</scope>
</reference>
<feature type="region of interest" description="Disordered" evidence="1">
    <location>
        <begin position="107"/>
        <end position="133"/>
    </location>
</feature>
<name>A0A481YV82_9VIRU</name>